<evidence type="ECO:0000313" key="2">
    <source>
        <dbReference type="EMBL" id="KAJ6258629.1"/>
    </source>
</evidence>
<feature type="region of interest" description="Disordered" evidence="1">
    <location>
        <begin position="1"/>
        <end position="101"/>
    </location>
</feature>
<feature type="compositionally biased region" description="Low complexity" evidence="1">
    <location>
        <begin position="136"/>
        <end position="149"/>
    </location>
</feature>
<keyword evidence="3" id="KW-1185">Reference proteome</keyword>
<sequence>MAPRKVKPFYSYEAAPQTTTQPSNVPRPVSARDLQRYQRQMGTLPVTGSFTSPSSSSSSSSRGGFSSATLTVPSASGSTSQSSGVSTRTSQDSLSAPAPAAVPPPIIAPVLVPVSSAPVPAPAPTVPTPIAPAPTLPVQAQPSAAAPLPQQGPNPPAPTATYPVAMEDVQSHCTPHYTWMDYGGDVVMLDVPGPQVPRHRPLYEGLWSAVLKRRKPNSRIPAAVIRMAKDEIARRRKFA</sequence>
<organism evidence="2 3">
    <name type="scientific">Drechslerella dactyloides</name>
    <name type="common">Nematode-trapping fungus</name>
    <name type="synonym">Arthrobotrys dactyloides</name>
    <dbReference type="NCBI Taxonomy" id="74499"/>
    <lineage>
        <taxon>Eukaryota</taxon>
        <taxon>Fungi</taxon>
        <taxon>Dikarya</taxon>
        <taxon>Ascomycota</taxon>
        <taxon>Pezizomycotina</taxon>
        <taxon>Orbiliomycetes</taxon>
        <taxon>Orbiliales</taxon>
        <taxon>Orbiliaceae</taxon>
        <taxon>Drechslerella</taxon>
    </lineage>
</organism>
<evidence type="ECO:0000256" key="1">
    <source>
        <dbReference type="SAM" id="MobiDB-lite"/>
    </source>
</evidence>
<accession>A0AAD6ITZ1</accession>
<feature type="compositionally biased region" description="Low complexity" evidence="1">
    <location>
        <begin position="47"/>
        <end position="99"/>
    </location>
</feature>
<dbReference type="EMBL" id="JAQGDS010000008">
    <property type="protein sequence ID" value="KAJ6258629.1"/>
    <property type="molecule type" value="Genomic_DNA"/>
</dbReference>
<comment type="caution">
    <text evidence="2">The sequence shown here is derived from an EMBL/GenBank/DDBJ whole genome shotgun (WGS) entry which is preliminary data.</text>
</comment>
<feature type="region of interest" description="Disordered" evidence="1">
    <location>
        <begin position="130"/>
        <end position="155"/>
    </location>
</feature>
<gene>
    <name evidence="2" type="ORF">Dda_6677</name>
</gene>
<name>A0AAD6ITZ1_DREDA</name>
<dbReference type="AlphaFoldDB" id="A0AAD6ITZ1"/>
<evidence type="ECO:0000313" key="3">
    <source>
        <dbReference type="Proteomes" id="UP001221413"/>
    </source>
</evidence>
<protein>
    <submittedName>
        <fullName evidence="2">Uncharacterized protein</fullName>
    </submittedName>
</protein>
<proteinExistence type="predicted"/>
<dbReference type="Proteomes" id="UP001221413">
    <property type="component" value="Unassembled WGS sequence"/>
</dbReference>
<reference evidence="2" key="1">
    <citation type="submission" date="2023-01" db="EMBL/GenBank/DDBJ databases">
        <title>The chitinases involved in constricting ring structure development in the nematode-trapping fungus Drechslerella dactyloides.</title>
        <authorList>
            <person name="Wang R."/>
            <person name="Zhang L."/>
            <person name="Tang P."/>
            <person name="Li S."/>
            <person name="Liang L."/>
        </authorList>
    </citation>
    <scope>NUCLEOTIDE SEQUENCE</scope>
    <source>
        <strain evidence="2">YMF1.00031</strain>
    </source>
</reference>